<protein>
    <submittedName>
        <fullName evidence="3">Ion transport 2 domain protein</fullName>
    </submittedName>
</protein>
<sequence>MSIDQHFLSKHKYELLLYALVQHLFIGVFLSDMDLYVKIIWPINMILLGIASIGVFIEKGSYKKVIKNILFLLSLVFPISLSFIENSPGFMITVSAVYVLFFLFIFLEIIRFLLKPSYVNTDIISASACGYLLLIEINTFLMQIFFYQNSHSFNGLDTSSLPAVYMDLVYFCSITITSIGFGDITPNSHVTKLITSLFGIIGQFYTVVLVGILISKFTSKSNQ</sequence>
<evidence type="ECO:0000313" key="3">
    <source>
        <dbReference type="EMBL" id="AFK02136.1"/>
    </source>
</evidence>
<dbReference type="Gene3D" id="1.10.287.70">
    <property type="match status" value="1"/>
</dbReference>
<feature type="domain" description="Potassium channel" evidence="2">
    <location>
        <begin position="149"/>
        <end position="218"/>
    </location>
</feature>
<evidence type="ECO:0000259" key="2">
    <source>
        <dbReference type="Pfam" id="PF07885"/>
    </source>
</evidence>
<feature type="transmembrane region" description="Helical" evidence="1">
    <location>
        <begin position="90"/>
        <end position="114"/>
    </location>
</feature>
<evidence type="ECO:0000313" key="4">
    <source>
        <dbReference type="Proteomes" id="UP000002875"/>
    </source>
</evidence>
<feature type="transmembrane region" description="Helical" evidence="1">
    <location>
        <begin position="193"/>
        <end position="214"/>
    </location>
</feature>
<dbReference type="RefSeq" id="WP_015027836.1">
    <property type="nucleotide sequence ID" value="NC_018748.1"/>
</dbReference>
<feature type="transmembrane region" description="Helical" evidence="1">
    <location>
        <begin position="15"/>
        <end position="33"/>
    </location>
</feature>
<proteinExistence type="predicted"/>
<accession>A0ABN4AJJ8</accession>
<dbReference type="EMBL" id="CP002961">
    <property type="protein sequence ID" value="AFK02136.1"/>
    <property type="molecule type" value="Genomic_DNA"/>
</dbReference>
<dbReference type="Pfam" id="PF07885">
    <property type="entry name" value="Ion_trans_2"/>
    <property type="match status" value="1"/>
</dbReference>
<evidence type="ECO:0000256" key="1">
    <source>
        <dbReference type="SAM" id="Phobius"/>
    </source>
</evidence>
<gene>
    <name evidence="3" type="ordered locus">Emtol_0985</name>
</gene>
<organism evidence="3 4">
    <name type="scientific">Emticicia oligotrophica (strain DSM 17448 / CIP 109782 / MTCC 6937 / GPTSA100-15)</name>
    <dbReference type="NCBI Taxonomy" id="929562"/>
    <lineage>
        <taxon>Bacteria</taxon>
        <taxon>Pseudomonadati</taxon>
        <taxon>Bacteroidota</taxon>
        <taxon>Cytophagia</taxon>
        <taxon>Cytophagales</taxon>
        <taxon>Leadbetterellaceae</taxon>
        <taxon>Emticicia</taxon>
    </lineage>
</organism>
<feature type="transmembrane region" description="Helical" evidence="1">
    <location>
        <begin position="159"/>
        <end position="181"/>
    </location>
</feature>
<keyword evidence="4" id="KW-1185">Reference proteome</keyword>
<keyword evidence="1" id="KW-1133">Transmembrane helix</keyword>
<dbReference type="InterPro" id="IPR013099">
    <property type="entry name" value="K_chnl_dom"/>
</dbReference>
<keyword evidence="1" id="KW-0472">Membrane</keyword>
<name>A0ABN4AJJ8_EMTOG</name>
<feature type="transmembrane region" description="Helical" evidence="1">
    <location>
        <begin position="65"/>
        <end position="84"/>
    </location>
</feature>
<dbReference type="SUPFAM" id="SSF81324">
    <property type="entry name" value="Voltage-gated potassium channels"/>
    <property type="match status" value="1"/>
</dbReference>
<dbReference type="Proteomes" id="UP000002875">
    <property type="component" value="Chromosome"/>
</dbReference>
<reference evidence="3 4" key="1">
    <citation type="submission" date="2011-07" db="EMBL/GenBank/DDBJ databases">
        <title>The complete genome of chromosome of Emticicia oligotrophica DSM 17448.</title>
        <authorList>
            <consortium name="US DOE Joint Genome Institute (JGI-PGF)"/>
            <person name="Lucas S."/>
            <person name="Han J."/>
            <person name="Lapidus A."/>
            <person name="Bruce D."/>
            <person name="Goodwin L."/>
            <person name="Pitluck S."/>
            <person name="Peters L."/>
            <person name="Kyrpides N."/>
            <person name="Mavromatis K."/>
            <person name="Ivanova N."/>
            <person name="Ovchinnikova G."/>
            <person name="Teshima H."/>
            <person name="Detter J.C."/>
            <person name="Tapia R."/>
            <person name="Han C."/>
            <person name="Land M."/>
            <person name="Hauser L."/>
            <person name="Markowitz V."/>
            <person name="Cheng J.-F."/>
            <person name="Hugenholtz P."/>
            <person name="Woyke T."/>
            <person name="Wu D."/>
            <person name="Tindall B."/>
            <person name="Pomrenke H."/>
            <person name="Brambilla E."/>
            <person name="Klenk H.-P."/>
            <person name="Eisen J.A."/>
        </authorList>
    </citation>
    <scope>NUCLEOTIDE SEQUENCE [LARGE SCALE GENOMIC DNA]</scope>
    <source>
        <strain evidence="3 4">DSM 17448</strain>
    </source>
</reference>
<keyword evidence="1" id="KW-0812">Transmembrane</keyword>
<feature type="transmembrane region" description="Helical" evidence="1">
    <location>
        <begin position="126"/>
        <end position="147"/>
    </location>
</feature>
<feature type="transmembrane region" description="Helical" evidence="1">
    <location>
        <begin position="39"/>
        <end position="58"/>
    </location>
</feature>